<reference evidence="2" key="1">
    <citation type="journal article" date="2020" name="Nature">
        <title>Giant virus diversity and host interactions through global metagenomics.</title>
        <authorList>
            <person name="Schulz F."/>
            <person name="Roux S."/>
            <person name="Paez-Espino D."/>
            <person name="Jungbluth S."/>
            <person name="Walsh D.A."/>
            <person name="Denef V.J."/>
            <person name="McMahon K.D."/>
            <person name="Konstantinidis K.T."/>
            <person name="Eloe-Fadrosh E.A."/>
            <person name="Kyrpides N.C."/>
            <person name="Woyke T."/>
        </authorList>
    </citation>
    <scope>NUCLEOTIDE SEQUENCE</scope>
    <source>
        <strain evidence="2">GVMAG-M-3300024302-11</strain>
    </source>
</reference>
<name>A0A6C0ISH8_9ZZZZ</name>
<dbReference type="PANTHER" id="PTHR23355:SF9">
    <property type="entry name" value="DIS3-LIKE EXONUCLEASE 2"/>
    <property type="match status" value="1"/>
</dbReference>
<dbReference type="SMART" id="SM00955">
    <property type="entry name" value="RNB"/>
    <property type="match status" value="1"/>
</dbReference>
<dbReference type="InterPro" id="IPR001900">
    <property type="entry name" value="RNase_II/R"/>
</dbReference>
<evidence type="ECO:0000313" key="2">
    <source>
        <dbReference type="EMBL" id="QHT96194.1"/>
    </source>
</evidence>
<evidence type="ECO:0000259" key="1">
    <source>
        <dbReference type="SMART" id="SM00955"/>
    </source>
</evidence>
<accession>A0A6C0ISH8</accession>
<proteinExistence type="predicted"/>
<feature type="domain" description="RNB" evidence="1">
    <location>
        <begin position="159"/>
        <end position="408"/>
    </location>
</feature>
<dbReference type="Pfam" id="PF00773">
    <property type="entry name" value="RNB"/>
    <property type="match status" value="2"/>
</dbReference>
<sequence>MSYKYELFDNKAWLYNTTTCEYQETQLPKLFDSDILDENFNVIESKIRNRDLVGTFSTSQIQRFGKNKKGNVIYLIQPLELNLPSFLIAYGGKTLGKIAVKFKFTKWSEKLPTGEIIEVIGNYNNDNMEQILMYHFNVYPKKTRLLCTDINPLESEITRKEYFENIFSIDPDNCEDIDDSLSIVTKDKLTVVGVHIAQPNYWLKLDELKSKINNQFSTLYLNSSRKDLWGENLTLTASLSEGDKKPAYTTLYYYDSDYNLIKTEDFPSWIINKKKLSYDNAHEHIHAEEIKAFTNKLEKITDYHDLVSHWMIKTNTTIGNKFADTKKIPYRVNIVGGHYSSSLNDMYEFLSDEIRTKFLLKKTEAATYSNTENYHETLNVNNYCHFTSPIRRYVDTWIHFYITYPSLRESLSIDCLKLNNLDNCTKKFHRQINLDNTITRLFSKSNTHIVEAYIYQIISNNTIEVYVPPINDCELGFVKLRLYNMKFDYHISKVKNDSCLELSTTDKSLQFTLGHKILINIDKIDGILPKNKLKIYPVVNIIDLK</sequence>
<dbReference type="PANTHER" id="PTHR23355">
    <property type="entry name" value="RIBONUCLEASE"/>
    <property type="match status" value="1"/>
</dbReference>
<dbReference type="AlphaFoldDB" id="A0A6C0ISH8"/>
<dbReference type="GO" id="GO:0000175">
    <property type="term" value="F:3'-5'-RNA exonuclease activity"/>
    <property type="evidence" value="ECO:0007669"/>
    <property type="project" value="TreeGrafter"/>
</dbReference>
<dbReference type="InterPro" id="IPR050180">
    <property type="entry name" value="RNR_Ribonuclease"/>
</dbReference>
<dbReference type="GO" id="GO:0003723">
    <property type="term" value="F:RNA binding"/>
    <property type="evidence" value="ECO:0007669"/>
    <property type="project" value="InterPro"/>
</dbReference>
<dbReference type="SUPFAM" id="SSF50249">
    <property type="entry name" value="Nucleic acid-binding proteins"/>
    <property type="match status" value="1"/>
</dbReference>
<dbReference type="GO" id="GO:0006402">
    <property type="term" value="P:mRNA catabolic process"/>
    <property type="evidence" value="ECO:0007669"/>
    <property type="project" value="TreeGrafter"/>
</dbReference>
<organism evidence="2">
    <name type="scientific">viral metagenome</name>
    <dbReference type="NCBI Taxonomy" id="1070528"/>
    <lineage>
        <taxon>unclassified sequences</taxon>
        <taxon>metagenomes</taxon>
        <taxon>organismal metagenomes</taxon>
    </lineage>
</organism>
<dbReference type="EMBL" id="MN740254">
    <property type="protein sequence ID" value="QHT96194.1"/>
    <property type="molecule type" value="Genomic_DNA"/>
</dbReference>
<protein>
    <recommendedName>
        <fullName evidence="1">RNB domain-containing protein</fullName>
    </recommendedName>
</protein>
<dbReference type="InterPro" id="IPR012340">
    <property type="entry name" value="NA-bd_OB-fold"/>
</dbReference>